<feature type="transmembrane region" description="Helical" evidence="2">
    <location>
        <begin position="28"/>
        <end position="47"/>
    </location>
</feature>
<dbReference type="InterPro" id="IPR019692">
    <property type="entry name" value="CFP-6_PH"/>
</dbReference>
<feature type="transmembrane region" description="Helical" evidence="2">
    <location>
        <begin position="148"/>
        <end position="167"/>
    </location>
</feature>
<evidence type="ECO:0000313" key="4">
    <source>
        <dbReference type="EMBL" id="QMU97658.1"/>
    </source>
</evidence>
<proteinExistence type="predicted"/>
<evidence type="ECO:0000259" key="3">
    <source>
        <dbReference type="Pfam" id="PF10756"/>
    </source>
</evidence>
<evidence type="ECO:0000256" key="2">
    <source>
        <dbReference type="SAM" id="Phobius"/>
    </source>
</evidence>
<name>A0A7D7WBN9_9MICO</name>
<keyword evidence="2" id="KW-0472">Membrane</keyword>
<gene>
    <name evidence="4" type="ORF">FVO59_10825</name>
</gene>
<dbReference type="RefSeq" id="WP_182252655.1">
    <property type="nucleotide sequence ID" value="NZ_CP043732.1"/>
</dbReference>
<evidence type="ECO:0000313" key="5">
    <source>
        <dbReference type="Proteomes" id="UP000515708"/>
    </source>
</evidence>
<keyword evidence="2" id="KW-0812">Transmembrane</keyword>
<feature type="domain" description="Low molecular weight protein antigen 6 PH" evidence="3">
    <location>
        <begin position="48"/>
        <end position="93"/>
    </location>
</feature>
<accession>A0A7D7WBN9</accession>
<keyword evidence="2" id="KW-1133">Transmembrane helix</keyword>
<dbReference type="AlphaFoldDB" id="A0A7D7WBN9"/>
<protein>
    <submittedName>
        <fullName evidence="4">PH domain-containing protein</fullName>
    </submittedName>
</protein>
<reference evidence="4 5" key="1">
    <citation type="journal article" date="2020" name="Front. Microbiol.">
        <title>Design of Bacterial Strain-Specific qPCR Assays Using NGS Data and Publicly Available Resources and Its Application to Track Biocontrol Strains.</title>
        <authorList>
            <person name="Hernandez I."/>
            <person name="Sant C."/>
            <person name="Martinez R."/>
            <person name="Fernandez C."/>
        </authorList>
    </citation>
    <scope>NUCLEOTIDE SEQUENCE [LARGE SCALE GENOMIC DNA]</scope>
    <source>
        <strain evidence="4 5">B24</strain>
    </source>
</reference>
<dbReference type="Proteomes" id="UP000515708">
    <property type="component" value="Chromosome"/>
</dbReference>
<feature type="region of interest" description="Disordered" evidence="1">
    <location>
        <begin position="99"/>
        <end position="118"/>
    </location>
</feature>
<evidence type="ECO:0000256" key="1">
    <source>
        <dbReference type="SAM" id="MobiDB-lite"/>
    </source>
</evidence>
<dbReference type="Pfam" id="PF10756">
    <property type="entry name" value="bPH_6"/>
    <property type="match status" value="1"/>
</dbReference>
<organism evidence="4 5">
    <name type="scientific">Microbacterium esteraromaticum</name>
    <dbReference type="NCBI Taxonomy" id="57043"/>
    <lineage>
        <taxon>Bacteria</taxon>
        <taxon>Bacillati</taxon>
        <taxon>Actinomycetota</taxon>
        <taxon>Actinomycetes</taxon>
        <taxon>Micrococcales</taxon>
        <taxon>Microbacteriaceae</taxon>
        <taxon>Microbacterium</taxon>
    </lineage>
</organism>
<sequence length="170" mass="18350">MALLVICAVLSAVMLVDAAVRADIVTALLLAPWLLLGLWAVYVFGVASRVRAGRDGLFVQNLLRTTLAPWARVEQIRMRWQIEVELDDGSRLTCFGGPATRRPQRLGPGRTKEDANGDADDAVAALRRAKAGAAHVTPVPPIRRGWDIPAIVALLLILAWAVVAVMVTRG</sequence>
<dbReference type="EMBL" id="CP043732">
    <property type="protein sequence ID" value="QMU97658.1"/>
    <property type="molecule type" value="Genomic_DNA"/>
</dbReference>